<gene>
    <name evidence="1" type="ORF">AT959_17635</name>
</gene>
<keyword evidence="2" id="KW-1185">Reference proteome</keyword>
<comment type="caution">
    <text evidence="1">The sequence shown here is derived from an EMBL/GenBank/DDBJ whole genome shotgun (WGS) entry which is preliminary data.</text>
</comment>
<name>A0A133XFM7_9RHOO</name>
<dbReference type="InterPro" id="IPR023994">
    <property type="entry name" value="NiFe-hyd_HybE"/>
</dbReference>
<dbReference type="NCBIfam" id="TIGR03993">
    <property type="entry name" value="hydrog_HybE"/>
    <property type="match status" value="1"/>
</dbReference>
<dbReference type="STRING" id="281362.AT959_17635"/>
<protein>
    <submittedName>
        <fullName evidence="1">Uncharacterized protein</fullName>
    </submittedName>
</protein>
<dbReference type="InterPro" id="IPR038530">
    <property type="entry name" value="NiFe-hyd_HybE_sf"/>
</dbReference>
<dbReference type="Proteomes" id="UP000070186">
    <property type="component" value="Unassembled WGS sequence"/>
</dbReference>
<evidence type="ECO:0000313" key="1">
    <source>
        <dbReference type="EMBL" id="KXB29747.1"/>
    </source>
</evidence>
<dbReference type="Gene3D" id="3.30.1460.40">
    <property type="entry name" value="[NiFe]-hydrogenase assembly chaperone, HybE"/>
    <property type="match status" value="1"/>
</dbReference>
<dbReference type="EMBL" id="LODL01000035">
    <property type="protein sequence ID" value="KXB29747.1"/>
    <property type="molecule type" value="Genomic_DNA"/>
</dbReference>
<dbReference type="Pfam" id="PF11939">
    <property type="entry name" value="NiFe-hyd_HybE"/>
    <property type="match status" value="1"/>
</dbReference>
<dbReference type="AlphaFoldDB" id="A0A133XFM7"/>
<reference evidence="1 2" key="1">
    <citation type="submission" date="2015-12" db="EMBL/GenBank/DDBJ databases">
        <title>Nitrous oxide reduction kinetics distinguish bacteria harboring typical versus atypical NosZ.</title>
        <authorList>
            <person name="Yoon S."/>
            <person name="Nissen S."/>
            <person name="Park D."/>
            <person name="Sanford R.A."/>
            <person name="Loeffler F.E."/>
        </authorList>
    </citation>
    <scope>NUCLEOTIDE SEQUENCE [LARGE SCALE GENOMIC DNA]</scope>
    <source>
        <strain evidence="1 2">ATCC BAA-841</strain>
    </source>
</reference>
<accession>A0A133XFM7</accession>
<proteinExistence type="predicted"/>
<organism evidence="1 2">
    <name type="scientific">Dechloromonas denitrificans</name>
    <dbReference type="NCBI Taxonomy" id="281362"/>
    <lineage>
        <taxon>Bacteria</taxon>
        <taxon>Pseudomonadati</taxon>
        <taxon>Pseudomonadota</taxon>
        <taxon>Betaproteobacteria</taxon>
        <taxon>Rhodocyclales</taxon>
        <taxon>Azonexaceae</taxon>
        <taxon>Dechloromonas</taxon>
    </lineage>
</organism>
<evidence type="ECO:0000313" key="2">
    <source>
        <dbReference type="Proteomes" id="UP000070186"/>
    </source>
</evidence>
<sequence>MIAAMSEHLSLPTTLHRENPSALLEAHFGARPAAHAEAQAHNPALRVEAIGFVRYRGDWLGVLVTPWRLDLLLLAGGGDLWGDIPAGQRRYLDLYGATLPFVAVDEPRLGPYQYSSLVDQVGRIPDMAAAREIALDALHSYLPPQPPPVSPPIAPAESVSRRGFFRRLAGKH</sequence>